<reference evidence="2" key="1">
    <citation type="submission" date="2024-04" db="EMBL/GenBank/DDBJ databases">
        <authorList>
            <person name="Shaw F."/>
            <person name="Minotto A."/>
        </authorList>
    </citation>
    <scope>NUCLEOTIDE SEQUENCE [LARGE SCALE GENOMIC DNA]</scope>
</reference>
<dbReference type="EMBL" id="OZ037944">
    <property type="protein sequence ID" value="CAL1696817.1"/>
    <property type="molecule type" value="Genomic_DNA"/>
</dbReference>
<evidence type="ECO:0000313" key="1">
    <source>
        <dbReference type="EMBL" id="CAL1696817.1"/>
    </source>
</evidence>
<evidence type="ECO:0000313" key="2">
    <source>
        <dbReference type="Proteomes" id="UP001497453"/>
    </source>
</evidence>
<accession>A0ABP1CQ67</accession>
<protein>
    <submittedName>
        <fullName evidence="1">Uncharacterized protein</fullName>
    </submittedName>
</protein>
<name>A0ABP1CQ67_9APHY</name>
<dbReference type="Proteomes" id="UP001497453">
    <property type="component" value="Chromosome 1"/>
</dbReference>
<organism evidence="1 2">
    <name type="scientific">Somion occarium</name>
    <dbReference type="NCBI Taxonomy" id="3059160"/>
    <lineage>
        <taxon>Eukaryota</taxon>
        <taxon>Fungi</taxon>
        <taxon>Dikarya</taxon>
        <taxon>Basidiomycota</taxon>
        <taxon>Agaricomycotina</taxon>
        <taxon>Agaricomycetes</taxon>
        <taxon>Polyporales</taxon>
        <taxon>Cerrenaceae</taxon>
        <taxon>Somion</taxon>
    </lineage>
</organism>
<sequence length="104" mass="10955">MASQSDAEKTTTKLPIDVVARCTREAQKDGLFAGLSAGLVGAIVGSKLFRFNRNTTIVCGAVTGVLAGYQFSRAFLSSKLAVLEAEVKATHDVPAQQVQDDAKP</sequence>
<proteinExistence type="predicted"/>
<keyword evidence="2" id="KW-1185">Reference proteome</keyword>
<gene>
    <name evidence="1" type="ORF">GFSPODELE1_LOCUS1354</name>
</gene>